<dbReference type="RefSeq" id="WP_069519442.1">
    <property type="nucleotide sequence ID" value="NZ_FOFP01000011.1"/>
</dbReference>
<feature type="chain" id="PRO_5047546862" description="DUF3617 domain-containing protein" evidence="1">
    <location>
        <begin position="23"/>
        <end position="174"/>
    </location>
</feature>
<dbReference type="Pfam" id="PF12276">
    <property type="entry name" value="DUF3617"/>
    <property type="match status" value="1"/>
</dbReference>
<organism evidence="2 3">
    <name type="scientific">Pseudomonas cuatrocienegasensis</name>
    <dbReference type="NCBI Taxonomy" id="543360"/>
    <lineage>
        <taxon>Bacteria</taxon>
        <taxon>Pseudomonadati</taxon>
        <taxon>Pseudomonadota</taxon>
        <taxon>Gammaproteobacteria</taxon>
        <taxon>Pseudomonadales</taxon>
        <taxon>Pseudomonadaceae</taxon>
        <taxon>Pseudomonas</taxon>
    </lineage>
</organism>
<name>A0ABY1BI65_9PSED</name>
<sequence length="174" mass="18759">MTTALRSSLLLALGLTPLLAAAQPQPLQPGLWELSSSDMQVDGQALPDVNRLLEGLPAAQRQMLEGAMAEQGVQFGGQGVQVCMTQAQIDSGQIPLQDPKTGCSQRITERSAERWAFTFSCPQGQGQGETQFLSDREFLTRLNGTFTHNGQAREGSLQTRARWVAADCGSLRGN</sequence>
<protein>
    <recommendedName>
        <fullName evidence="4">DUF3617 domain-containing protein</fullName>
    </recommendedName>
</protein>
<keyword evidence="1" id="KW-0732">Signal</keyword>
<feature type="signal peptide" evidence="1">
    <location>
        <begin position="1"/>
        <end position="22"/>
    </location>
</feature>
<dbReference type="EMBL" id="FOFP01000011">
    <property type="protein sequence ID" value="SEQ91647.1"/>
    <property type="molecule type" value="Genomic_DNA"/>
</dbReference>
<accession>A0ABY1BI65</accession>
<comment type="caution">
    <text evidence="2">The sequence shown here is derived from an EMBL/GenBank/DDBJ whole genome shotgun (WGS) entry which is preliminary data.</text>
</comment>
<dbReference type="Proteomes" id="UP000198512">
    <property type="component" value="Unassembled WGS sequence"/>
</dbReference>
<gene>
    <name evidence="2" type="ORF">SAMN05216600_111192</name>
</gene>
<evidence type="ECO:0008006" key="4">
    <source>
        <dbReference type="Google" id="ProtNLM"/>
    </source>
</evidence>
<reference evidence="2 3" key="1">
    <citation type="submission" date="2016-10" db="EMBL/GenBank/DDBJ databases">
        <authorList>
            <person name="Varghese N."/>
            <person name="Submissions S."/>
        </authorList>
    </citation>
    <scope>NUCLEOTIDE SEQUENCE [LARGE SCALE GENOMIC DNA]</scope>
    <source>
        <strain evidence="2 3">CIP 109853</strain>
    </source>
</reference>
<evidence type="ECO:0000313" key="2">
    <source>
        <dbReference type="EMBL" id="SEQ91647.1"/>
    </source>
</evidence>
<keyword evidence="3" id="KW-1185">Reference proteome</keyword>
<evidence type="ECO:0000256" key="1">
    <source>
        <dbReference type="SAM" id="SignalP"/>
    </source>
</evidence>
<proteinExistence type="predicted"/>
<evidence type="ECO:0000313" key="3">
    <source>
        <dbReference type="Proteomes" id="UP000198512"/>
    </source>
</evidence>
<dbReference type="InterPro" id="IPR022061">
    <property type="entry name" value="DUF3617"/>
</dbReference>